<reference evidence="2" key="2">
    <citation type="submission" date="2020-09" db="EMBL/GenBank/DDBJ databases">
        <authorList>
            <person name="Sun Q."/>
            <person name="Ohkuma M."/>
        </authorList>
    </citation>
    <scope>NUCLEOTIDE SEQUENCE</scope>
    <source>
        <strain evidence="2">JCM 4784</strain>
    </source>
</reference>
<feature type="region of interest" description="Disordered" evidence="1">
    <location>
        <begin position="28"/>
        <end position="82"/>
    </location>
</feature>
<accession>A0A919DJH7</accession>
<dbReference type="Proteomes" id="UP000608024">
    <property type="component" value="Unassembled WGS sequence"/>
</dbReference>
<comment type="caution">
    <text evidence="2">The sequence shown here is derived from an EMBL/GenBank/DDBJ whole genome shotgun (WGS) entry which is preliminary data.</text>
</comment>
<organism evidence="2 3">
    <name type="scientific">Streptomyces longispororuber</name>
    <dbReference type="NCBI Taxonomy" id="68230"/>
    <lineage>
        <taxon>Bacteria</taxon>
        <taxon>Bacillati</taxon>
        <taxon>Actinomycetota</taxon>
        <taxon>Actinomycetes</taxon>
        <taxon>Kitasatosporales</taxon>
        <taxon>Streptomycetaceae</taxon>
        <taxon>Streptomyces</taxon>
    </lineage>
</organism>
<evidence type="ECO:0000313" key="3">
    <source>
        <dbReference type="Proteomes" id="UP000608024"/>
    </source>
</evidence>
<evidence type="ECO:0000256" key="1">
    <source>
        <dbReference type="SAM" id="MobiDB-lite"/>
    </source>
</evidence>
<sequence length="82" mass="8499">MRLPAGTGAEDDRPHRLDVRALVFHSALPGSDGGACGGRRAPRADKKGEFPRAVPGTRVGTAPGWGRRVPARGGTRERGAGS</sequence>
<dbReference type="EMBL" id="BNBT01000027">
    <property type="protein sequence ID" value="GHE54016.1"/>
    <property type="molecule type" value="Genomic_DNA"/>
</dbReference>
<proteinExistence type="predicted"/>
<evidence type="ECO:0000313" key="2">
    <source>
        <dbReference type="EMBL" id="GHE54016.1"/>
    </source>
</evidence>
<reference evidence="2" key="1">
    <citation type="journal article" date="2014" name="Int. J. Syst. Evol. Microbiol.">
        <title>Complete genome sequence of Corynebacterium casei LMG S-19264T (=DSM 44701T), isolated from a smear-ripened cheese.</title>
        <authorList>
            <consortium name="US DOE Joint Genome Institute (JGI-PGF)"/>
            <person name="Walter F."/>
            <person name="Albersmeier A."/>
            <person name="Kalinowski J."/>
            <person name="Ruckert C."/>
        </authorList>
    </citation>
    <scope>NUCLEOTIDE SEQUENCE</scope>
    <source>
        <strain evidence="2">JCM 4784</strain>
    </source>
</reference>
<protein>
    <submittedName>
        <fullName evidence="2">Uncharacterized protein</fullName>
    </submittedName>
</protein>
<name>A0A919DJH7_9ACTN</name>
<keyword evidence="3" id="KW-1185">Reference proteome</keyword>
<gene>
    <name evidence="2" type="ORF">GCM10018785_24340</name>
</gene>
<dbReference type="AlphaFoldDB" id="A0A919DJH7"/>